<feature type="non-terminal residue" evidence="2">
    <location>
        <position position="1"/>
    </location>
</feature>
<reference evidence="2" key="1">
    <citation type="submission" date="2023-06" db="EMBL/GenBank/DDBJ databases">
        <authorList>
            <person name="Delattre M."/>
        </authorList>
    </citation>
    <scope>NUCLEOTIDE SEQUENCE</scope>
    <source>
        <strain evidence="2">AF72</strain>
    </source>
</reference>
<evidence type="ECO:0000313" key="3">
    <source>
        <dbReference type="Proteomes" id="UP001177023"/>
    </source>
</evidence>
<evidence type="ECO:0000256" key="1">
    <source>
        <dbReference type="SAM" id="MobiDB-lite"/>
    </source>
</evidence>
<dbReference type="Proteomes" id="UP001177023">
    <property type="component" value="Unassembled WGS sequence"/>
</dbReference>
<sequence length="122" mass="13557">MATVPPRADLVIIVGFWDRAAEPAGRRFLLLERKSAPTAEFSTTSAFELPGNCRKDPTRLSETAIGEELGDMPEMAEIEDDVIVDVAEEGELDDEDDDDFSDYEDEEMEDEPETSEARQGQA</sequence>
<dbReference type="EMBL" id="CATQJA010002617">
    <property type="protein sequence ID" value="CAJ0573245.1"/>
    <property type="molecule type" value="Genomic_DNA"/>
</dbReference>
<comment type="caution">
    <text evidence="2">The sequence shown here is derived from an EMBL/GenBank/DDBJ whole genome shotgun (WGS) entry which is preliminary data.</text>
</comment>
<keyword evidence="3" id="KW-1185">Reference proteome</keyword>
<evidence type="ECO:0000313" key="2">
    <source>
        <dbReference type="EMBL" id="CAJ0573245.1"/>
    </source>
</evidence>
<gene>
    <name evidence="2" type="ORF">MSPICULIGERA_LOCUS11610</name>
</gene>
<accession>A0AA36CR25</accession>
<protein>
    <submittedName>
        <fullName evidence="2">Uncharacterized protein</fullName>
    </submittedName>
</protein>
<dbReference type="AlphaFoldDB" id="A0AA36CR25"/>
<name>A0AA36CR25_9BILA</name>
<feature type="compositionally biased region" description="Acidic residues" evidence="1">
    <location>
        <begin position="86"/>
        <end position="114"/>
    </location>
</feature>
<feature type="region of interest" description="Disordered" evidence="1">
    <location>
        <begin position="86"/>
        <end position="122"/>
    </location>
</feature>
<proteinExistence type="predicted"/>
<organism evidence="2 3">
    <name type="scientific">Mesorhabditis spiculigera</name>
    <dbReference type="NCBI Taxonomy" id="96644"/>
    <lineage>
        <taxon>Eukaryota</taxon>
        <taxon>Metazoa</taxon>
        <taxon>Ecdysozoa</taxon>
        <taxon>Nematoda</taxon>
        <taxon>Chromadorea</taxon>
        <taxon>Rhabditida</taxon>
        <taxon>Rhabditina</taxon>
        <taxon>Rhabditomorpha</taxon>
        <taxon>Rhabditoidea</taxon>
        <taxon>Rhabditidae</taxon>
        <taxon>Mesorhabditinae</taxon>
        <taxon>Mesorhabditis</taxon>
    </lineage>
</organism>